<dbReference type="PANTHER" id="PTHR34698">
    <property type="entry name" value="5-OXOPROLINASE SUBUNIT B"/>
    <property type="match status" value="1"/>
</dbReference>
<evidence type="ECO:0000313" key="5">
    <source>
        <dbReference type="EMBL" id="QDP95689.1"/>
    </source>
</evidence>
<dbReference type="Pfam" id="PF02682">
    <property type="entry name" value="CT_C_D"/>
    <property type="match status" value="1"/>
</dbReference>
<dbReference type="SUPFAM" id="SSF50891">
    <property type="entry name" value="Cyclophilin-like"/>
    <property type="match status" value="1"/>
</dbReference>
<evidence type="ECO:0000256" key="3">
    <source>
        <dbReference type="ARBA" id="ARBA00022840"/>
    </source>
</evidence>
<sequence length="205" mass="22661">MTQRRILPYGQHARLLECADLADSQAVHRWLDDQRPEQIAEIVPGARTLLLKLRSPLPDSLARTMIDIDLPPVETDDSETLRIPVRYHGVDLDHVSQLLGLSVPELIDHHTGQDWTVAFCGFAPGFGYLAPTVRSLPVPRGASPRTRVPAGSVALADQWSAIYPTDSPGGWQLIGSTDLRLFDANADPPATLRPGLRVRFVEDHR</sequence>
<dbReference type="GO" id="GO:0005524">
    <property type="term" value="F:ATP binding"/>
    <property type="evidence" value="ECO:0007669"/>
    <property type="project" value="UniProtKB-KW"/>
</dbReference>
<keyword evidence="6" id="KW-1185">Reference proteome</keyword>
<reference evidence="5 6" key="1">
    <citation type="submission" date="2019-07" db="EMBL/GenBank/DDBJ databases">
        <title>Microlunatus dokdonensis sp. nov. isolated from the rhizospheric soil of the wild plant Elymus tsukushiensis.</title>
        <authorList>
            <person name="Ghim S.-Y."/>
            <person name="Hwang Y.-J."/>
            <person name="Son J.-S."/>
            <person name="Shin J.-H."/>
        </authorList>
    </citation>
    <scope>NUCLEOTIDE SEQUENCE [LARGE SCALE GENOMIC DNA]</scope>
    <source>
        <strain evidence="5 6">KUDC0627</strain>
    </source>
</reference>
<feature type="domain" description="Carboxyltransferase" evidence="4">
    <location>
        <begin position="4"/>
        <end position="192"/>
    </location>
</feature>
<evidence type="ECO:0000256" key="2">
    <source>
        <dbReference type="ARBA" id="ARBA00022801"/>
    </source>
</evidence>
<dbReference type="GO" id="GO:0016787">
    <property type="term" value="F:hydrolase activity"/>
    <property type="evidence" value="ECO:0007669"/>
    <property type="project" value="UniProtKB-KW"/>
</dbReference>
<dbReference type="SUPFAM" id="SSF160467">
    <property type="entry name" value="PH0987 N-terminal domain-like"/>
    <property type="match status" value="1"/>
</dbReference>
<keyword evidence="1" id="KW-0547">Nucleotide-binding</keyword>
<gene>
    <name evidence="5" type="ORF">FOE78_07020</name>
</gene>
<dbReference type="Proteomes" id="UP000319263">
    <property type="component" value="Chromosome"/>
</dbReference>
<dbReference type="Gene3D" id="3.30.1360.40">
    <property type="match status" value="1"/>
</dbReference>
<dbReference type="KEGG" id="mik:FOE78_07020"/>
<accession>A0A516PWY9</accession>
<dbReference type="OrthoDB" id="9778567at2"/>
<dbReference type="Gene3D" id="2.40.100.10">
    <property type="entry name" value="Cyclophilin-like"/>
    <property type="match status" value="1"/>
</dbReference>
<organism evidence="5 6">
    <name type="scientific">Microlunatus elymi</name>
    <dbReference type="NCBI Taxonomy" id="2596828"/>
    <lineage>
        <taxon>Bacteria</taxon>
        <taxon>Bacillati</taxon>
        <taxon>Actinomycetota</taxon>
        <taxon>Actinomycetes</taxon>
        <taxon>Propionibacteriales</taxon>
        <taxon>Propionibacteriaceae</taxon>
        <taxon>Microlunatus</taxon>
    </lineage>
</organism>
<keyword evidence="3" id="KW-0067">ATP-binding</keyword>
<dbReference type="InterPro" id="IPR010016">
    <property type="entry name" value="PxpB"/>
</dbReference>
<evidence type="ECO:0000313" key="6">
    <source>
        <dbReference type="Proteomes" id="UP000319263"/>
    </source>
</evidence>
<dbReference type="AlphaFoldDB" id="A0A516PWY9"/>
<evidence type="ECO:0000256" key="1">
    <source>
        <dbReference type="ARBA" id="ARBA00022741"/>
    </source>
</evidence>
<dbReference type="EMBL" id="CP041692">
    <property type="protein sequence ID" value="QDP95689.1"/>
    <property type="molecule type" value="Genomic_DNA"/>
</dbReference>
<evidence type="ECO:0000259" key="4">
    <source>
        <dbReference type="SMART" id="SM00796"/>
    </source>
</evidence>
<dbReference type="InterPro" id="IPR029000">
    <property type="entry name" value="Cyclophilin-like_dom_sf"/>
</dbReference>
<proteinExistence type="predicted"/>
<dbReference type="RefSeq" id="WP_143985657.1">
    <property type="nucleotide sequence ID" value="NZ_CP041692.1"/>
</dbReference>
<protein>
    <submittedName>
        <fullName evidence="5">Allophanate hydrolase subunit 1</fullName>
    </submittedName>
</protein>
<name>A0A516PWY9_9ACTN</name>
<dbReference type="SMART" id="SM00796">
    <property type="entry name" value="AHS1"/>
    <property type="match status" value="1"/>
</dbReference>
<keyword evidence="2 5" id="KW-0378">Hydrolase</keyword>
<dbReference type="PANTHER" id="PTHR34698:SF2">
    <property type="entry name" value="5-OXOPROLINASE SUBUNIT B"/>
    <property type="match status" value="1"/>
</dbReference>
<dbReference type="InterPro" id="IPR003833">
    <property type="entry name" value="CT_C_D"/>
</dbReference>